<evidence type="ECO:0000313" key="3">
    <source>
        <dbReference type="Proteomes" id="UP000219994"/>
    </source>
</evidence>
<proteinExistence type="predicted"/>
<dbReference type="GO" id="GO:0003989">
    <property type="term" value="F:acetyl-CoA carboxylase activity"/>
    <property type="evidence" value="ECO:0007669"/>
    <property type="project" value="InterPro"/>
</dbReference>
<feature type="region of interest" description="Disordered" evidence="1">
    <location>
        <begin position="44"/>
        <end position="84"/>
    </location>
</feature>
<dbReference type="InterPro" id="IPR032716">
    <property type="entry name" value="ACC_epsilon"/>
</dbReference>
<name>A0A2A6FSV1_9MICO</name>
<evidence type="ECO:0000313" key="2">
    <source>
        <dbReference type="EMBL" id="PDQ35757.1"/>
    </source>
</evidence>
<evidence type="ECO:0008006" key="4">
    <source>
        <dbReference type="Google" id="ProtNLM"/>
    </source>
</evidence>
<dbReference type="EMBL" id="NAEP01000028">
    <property type="protein sequence ID" value="PDQ35757.1"/>
    <property type="molecule type" value="Genomic_DNA"/>
</dbReference>
<protein>
    <recommendedName>
        <fullName evidence="4">Acyl-CoA carboxylase subunit epsilon</fullName>
    </recommendedName>
</protein>
<dbReference type="Proteomes" id="UP000219994">
    <property type="component" value="Unassembled WGS sequence"/>
</dbReference>
<organism evidence="2 3">
    <name type="scientific">Candidatus Lumbricidiphila eiseniae</name>
    <dbReference type="NCBI Taxonomy" id="1969409"/>
    <lineage>
        <taxon>Bacteria</taxon>
        <taxon>Bacillati</taxon>
        <taxon>Actinomycetota</taxon>
        <taxon>Actinomycetes</taxon>
        <taxon>Micrococcales</taxon>
        <taxon>Microbacteriaceae</taxon>
        <taxon>Candidatus Lumbricidiphila</taxon>
    </lineage>
</organism>
<accession>A0A2A6FSV1</accession>
<dbReference type="Pfam" id="PF13822">
    <property type="entry name" value="ACC_epsilon"/>
    <property type="match status" value="1"/>
</dbReference>
<dbReference type="AlphaFoldDB" id="A0A2A6FSV1"/>
<reference evidence="3" key="1">
    <citation type="submission" date="2017-03" db="EMBL/GenBank/DDBJ databases">
        <authorList>
            <person name="Lund M.B."/>
        </authorList>
    </citation>
    <scope>NUCLEOTIDE SEQUENCE [LARGE SCALE GENOMIC DNA]</scope>
</reference>
<comment type="caution">
    <text evidence="2">The sequence shown here is derived from an EMBL/GenBank/DDBJ whole genome shotgun (WGS) entry which is preliminary data.</text>
</comment>
<dbReference type="GO" id="GO:0004658">
    <property type="term" value="F:propionyl-CoA carboxylase activity"/>
    <property type="evidence" value="ECO:0007669"/>
    <property type="project" value="InterPro"/>
</dbReference>
<gene>
    <name evidence="2" type="ORF">B5766_04695</name>
</gene>
<evidence type="ECO:0000256" key="1">
    <source>
        <dbReference type="SAM" id="MobiDB-lite"/>
    </source>
</evidence>
<feature type="compositionally biased region" description="Low complexity" evidence="1">
    <location>
        <begin position="44"/>
        <end position="57"/>
    </location>
</feature>
<sequence>MTAHDISHDPATQLTTSIRFVTTRLSTEETAATTAVVLAALTEARSAGPGPGARSGSVTSTWSRSGRLRSALPHGPGQWRRAEQ</sequence>